<accession>A0A645J1G4</accession>
<name>A0A645J1G4_9ZZZZ</name>
<sequence>MTCNKDDKNTKVDNTVQTEILEGQIQAAATSSFDLMIDEFIQSLSAEEYQELAIECRDYFVKTGKREQANFFKPDQLSSPVHAGILRSYIEEHVITEKEKAI</sequence>
<protein>
    <submittedName>
        <fullName evidence="1">Uncharacterized protein</fullName>
    </submittedName>
</protein>
<evidence type="ECO:0000313" key="1">
    <source>
        <dbReference type="EMBL" id="MPN56549.1"/>
    </source>
</evidence>
<gene>
    <name evidence="1" type="ORF">SDC9_204239</name>
</gene>
<dbReference type="EMBL" id="VSSQ01127011">
    <property type="protein sequence ID" value="MPN56549.1"/>
    <property type="molecule type" value="Genomic_DNA"/>
</dbReference>
<dbReference type="AlphaFoldDB" id="A0A645J1G4"/>
<comment type="caution">
    <text evidence="1">The sequence shown here is derived from an EMBL/GenBank/DDBJ whole genome shotgun (WGS) entry which is preliminary data.</text>
</comment>
<reference evidence="1" key="1">
    <citation type="submission" date="2019-08" db="EMBL/GenBank/DDBJ databases">
        <authorList>
            <person name="Kucharzyk K."/>
            <person name="Murdoch R.W."/>
            <person name="Higgins S."/>
            <person name="Loffler F."/>
        </authorList>
    </citation>
    <scope>NUCLEOTIDE SEQUENCE</scope>
</reference>
<organism evidence="1">
    <name type="scientific">bioreactor metagenome</name>
    <dbReference type="NCBI Taxonomy" id="1076179"/>
    <lineage>
        <taxon>unclassified sequences</taxon>
        <taxon>metagenomes</taxon>
        <taxon>ecological metagenomes</taxon>
    </lineage>
</organism>
<proteinExistence type="predicted"/>